<evidence type="ECO:0000259" key="12">
    <source>
        <dbReference type="Pfam" id="PF14703"/>
    </source>
</evidence>
<gene>
    <name evidence="13" type="ORF">BRETT_001754</name>
</gene>
<dbReference type="OrthoDB" id="1076608at2759"/>
<reference evidence="13" key="1">
    <citation type="submission" date="2020-10" db="EMBL/GenBank/DDBJ databases">
        <authorList>
            <person name="Palmer J.M."/>
        </authorList>
    </citation>
    <scope>NUCLEOTIDE SEQUENCE</scope>
    <source>
        <strain evidence="13">UCD 2041</strain>
    </source>
</reference>
<dbReference type="AlphaFoldDB" id="A0A871R117"/>
<feature type="transmembrane region" description="Helical" evidence="8">
    <location>
        <begin position="523"/>
        <end position="552"/>
    </location>
</feature>
<evidence type="ECO:0000313" key="13">
    <source>
        <dbReference type="EMBL" id="QOU18686.1"/>
    </source>
</evidence>
<comment type="similarity">
    <text evidence="2">Belongs to the CSC1 (TC 1.A.17) family.</text>
</comment>
<dbReference type="Pfam" id="PF02714">
    <property type="entry name" value="RSN1_7TM"/>
    <property type="match status" value="1"/>
</dbReference>
<feature type="domain" description="CSC1/OSCA1-like 7TM region" evidence="9">
    <location>
        <begin position="382"/>
        <end position="655"/>
    </location>
</feature>
<sequence>MTEASTSTALSSHTVHQNTSTQDVMTTIVYNAVVCGGMVLAFLILRLRFKRIYEPKSNFKIVPPNQRPDKLPKTPWGWFKTLLTRPARQTISEAGVDGYLFLRYLKVFTSLFLGGISTWVILLPINMTHSKQETGLDQLGISNVGTAKRYYAHAVVSWLFYGISLFTIYRELVFYTNFRNAILVSPAHAGKLSTRTVIFQSVPDAFLDERRIRKLFEGVKHVWIARGQRKLQKRVNERERACRNLEGALCKLLKKAMKKLKKAEKKGHIIEPADELEQYVPRKKWPRLRPSKFSRKVDMIDYYKKRIPELNEEIEELQNGYKLSNPMNSVAVEFVNLSYAQVAFQQEPYDQPQYFTPRQFGVEPSDIFWPNMQIFWWERISRRAVGVSIITVLVIFWAIPSALVGMISNLTYLTNKLTFLRFIYKLPSSLLGLVTSLLPTVMMTLLMMILPMFIRFVAKLSGAISIQQIEYYTQQSYFAFQVIQVFLVTTVASSITSVITQIMDRPSSVMSLLSSNLPKCSNFFVSYVLFQGFSISGGALLQVVTLILFYFLGQLLDNTPRKKWIRFNDIGSYSWGTTFPVYTNLAVITFAYCIISPVILLFAGASFLILYICYQNNINYVYGQAPDALGIYYVRALFQSMVGIYLGEICLMGIFAVSKAWGPVIMELIFLVATTFFHIQLNNAYDAHLKVLPNTVMRPLDGKTDTISWTNRKHENDDQLTNKAASQADYISRYIHKEVPLLIDGEHGNQEAKRTNFLVRFFKPNTYLSYTSIQSYIPDRFRELPNESPEYIEHAYDYKVVSEKCPKVWIPRDPMGISQSLAFEFKDVVEIVDTNALFDASCNIIWTGPPPEENFFEGDDKSSENTDLDNKKDRKSLLFGWTDKLPINPFTINKRGDKDNEATREDAEKSADESEGPFA</sequence>
<dbReference type="InterPro" id="IPR032880">
    <property type="entry name" value="CSC1/OSCA1-like_N"/>
</dbReference>
<dbReference type="EMBL" id="CP063132">
    <property type="protein sequence ID" value="QOU18686.1"/>
    <property type="molecule type" value="Genomic_DNA"/>
</dbReference>
<organism evidence="13 14">
    <name type="scientific">Dekkera bruxellensis</name>
    <name type="common">Brettanomyces custersii</name>
    <dbReference type="NCBI Taxonomy" id="5007"/>
    <lineage>
        <taxon>Eukaryota</taxon>
        <taxon>Fungi</taxon>
        <taxon>Dikarya</taxon>
        <taxon>Ascomycota</taxon>
        <taxon>Saccharomycotina</taxon>
        <taxon>Pichiomycetes</taxon>
        <taxon>Pichiales</taxon>
        <taxon>Pichiaceae</taxon>
        <taxon>Brettanomyces</taxon>
    </lineage>
</organism>
<feature type="transmembrane region" description="Helical" evidence="8">
    <location>
        <begin position="150"/>
        <end position="169"/>
    </location>
</feature>
<feature type="domain" description="CSC1/OSCA1-like cytosolic" evidence="12">
    <location>
        <begin position="195"/>
        <end position="371"/>
    </location>
</feature>
<reference evidence="13" key="2">
    <citation type="journal article" name="BMC Genomics">
        <title>New genome assemblies reveal patterns of domestication and adaptation across Brettanomyces (Dekkera) species.</title>
        <authorList>
            <person name="Roach M.J."/>
            <person name="Borneman A.R."/>
        </authorList>
    </citation>
    <scope>NUCLEOTIDE SEQUENCE</scope>
    <source>
        <strain evidence="13">UCD 2041</strain>
    </source>
</reference>
<evidence type="ECO:0000256" key="5">
    <source>
        <dbReference type="ARBA" id="ARBA00022989"/>
    </source>
</evidence>
<dbReference type="RefSeq" id="XP_041135179.1">
    <property type="nucleotide sequence ID" value="XM_041280296.1"/>
</dbReference>
<dbReference type="GO" id="GO:0005886">
    <property type="term" value="C:plasma membrane"/>
    <property type="evidence" value="ECO:0007669"/>
    <property type="project" value="TreeGrafter"/>
</dbReference>
<evidence type="ECO:0000256" key="1">
    <source>
        <dbReference type="ARBA" id="ARBA00004141"/>
    </source>
</evidence>
<dbReference type="KEGG" id="bbrx:BRETT_001754"/>
<feature type="transmembrane region" description="Helical" evidence="8">
    <location>
        <begin position="107"/>
        <end position="127"/>
    </location>
</feature>
<evidence type="ECO:0000259" key="11">
    <source>
        <dbReference type="Pfam" id="PF13967"/>
    </source>
</evidence>
<dbReference type="InterPro" id="IPR045122">
    <property type="entry name" value="Csc1-like"/>
</dbReference>
<dbReference type="Pfam" id="PF12621">
    <property type="entry name" value="PHM7_ext"/>
    <property type="match status" value="1"/>
</dbReference>
<comment type="subcellular location">
    <subcellularLocation>
        <location evidence="1">Membrane</location>
        <topology evidence="1">Multi-pass membrane protein</topology>
    </subcellularLocation>
</comment>
<evidence type="ECO:0000256" key="4">
    <source>
        <dbReference type="ARBA" id="ARBA00022692"/>
    </source>
</evidence>
<feature type="transmembrane region" description="Helical" evidence="8">
    <location>
        <begin position="384"/>
        <end position="410"/>
    </location>
</feature>
<dbReference type="Proteomes" id="UP000663131">
    <property type="component" value="Chromosome 4"/>
</dbReference>
<feature type="transmembrane region" description="Helical" evidence="8">
    <location>
        <begin position="585"/>
        <end position="612"/>
    </location>
</feature>
<dbReference type="InterPro" id="IPR027815">
    <property type="entry name" value="CSC1/OSCA1-like_cyt"/>
</dbReference>
<evidence type="ECO:0000256" key="6">
    <source>
        <dbReference type="ARBA" id="ARBA00023136"/>
    </source>
</evidence>
<feature type="transmembrane region" description="Helical" evidence="8">
    <location>
        <begin position="632"/>
        <end position="657"/>
    </location>
</feature>
<feature type="transmembrane region" description="Helical" evidence="8">
    <location>
        <begin position="478"/>
        <end position="503"/>
    </location>
</feature>
<feature type="transmembrane region" description="Helical" evidence="8">
    <location>
        <begin position="430"/>
        <end position="457"/>
    </location>
</feature>
<evidence type="ECO:0000256" key="2">
    <source>
        <dbReference type="ARBA" id="ARBA00007779"/>
    </source>
</evidence>
<evidence type="ECO:0008006" key="15">
    <source>
        <dbReference type="Google" id="ProtNLM"/>
    </source>
</evidence>
<feature type="domain" description="10TM putative phosphate transporter extracellular tail" evidence="10">
    <location>
        <begin position="761"/>
        <end position="851"/>
    </location>
</feature>
<protein>
    <recommendedName>
        <fullName evidence="15">DUF221-domain-containing protein</fullName>
    </recommendedName>
</protein>
<dbReference type="GeneID" id="64573678"/>
<feature type="region of interest" description="Disordered" evidence="7">
    <location>
        <begin position="886"/>
        <end position="919"/>
    </location>
</feature>
<keyword evidence="6 8" id="KW-0472">Membrane</keyword>
<dbReference type="InterPro" id="IPR022257">
    <property type="entry name" value="PHM7_ext"/>
</dbReference>
<evidence type="ECO:0000259" key="10">
    <source>
        <dbReference type="Pfam" id="PF12621"/>
    </source>
</evidence>
<evidence type="ECO:0000259" key="9">
    <source>
        <dbReference type="Pfam" id="PF02714"/>
    </source>
</evidence>
<evidence type="ECO:0000313" key="14">
    <source>
        <dbReference type="Proteomes" id="UP000663131"/>
    </source>
</evidence>
<evidence type="ECO:0000256" key="3">
    <source>
        <dbReference type="ARBA" id="ARBA00022448"/>
    </source>
</evidence>
<dbReference type="Pfam" id="PF14703">
    <property type="entry name" value="PHM7_cyt"/>
    <property type="match status" value="1"/>
</dbReference>
<feature type="domain" description="CSC1/OSCA1-like N-terminal transmembrane" evidence="11">
    <location>
        <begin position="24"/>
        <end position="171"/>
    </location>
</feature>
<keyword evidence="5 8" id="KW-1133">Transmembrane helix</keyword>
<dbReference type="Pfam" id="PF13967">
    <property type="entry name" value="RSN1_TM"/>
    <property type="match status" value="1"/>
</dbReference>
<accession>A0A871R117</accession>
<keyword evidence="3" id="KW-0813">Transport</keyword>
<dbReference type="PANTHER" id="PTHR13018">
    <property type="entry name" value="PROBABLE MEMBRANE PROTEIN DUF221-RELATED"/>
    <property type="match status" value="1"/>
</dbReference>
<proteinExistence type="inferred from homology"/>
<dbReference type="GO" id="GO:0005227">
    <property type="term" value="F:calcium-activated cation channel activity"/>
    <property type="evidence" value="ECO:0007669"/>
    <property type="project" value="InterPro"/>
</dbReference>
<dbReference type="InterPro" id="IPR003864">
    <property type="entry name" value="CSC1/OSCA1-like_7TM"/>
</dbReference>
<evidence type="ECO:0000256" key="7">
    <source>
        <dbReference type="SAM" id="MobiDB-lite"/>
    </source>
</evidence>
<name>A0A871R117_DEKBR</name>
<feature type="compositionally biased region" description="Basic and acidic residues" evidence="7">
    <location>
        <begin position="894"/>
        <end position="912"/>
    </location>
</feature>
<dbReference type="PANTHER" id="PTHR13018:SF26">
    <property type="entry name" value="DOMAIN PROTEIN, PUTATIVE (AFU_ORTHOLOGUE AFUA_5G10920)-RELATED"/>
    <property type="match status" value="1"/>
</dbReference>
<feature type="transmembrane region" description="Helical" evidence="8">
    <location>
        <begin position="28"/>
        <end position="47"/>
    </location>
</feature>
<keyword evidence="4 8" id="KW-0812">Transmembrane</keyword>
<evidence type="ECO:0000256" key="8">
    <source>
        <dbReference type="SAM" id="Phobius"/>
    </source>
</evidence>